<dbReference type="PANTHER" id="PTHR42966">
    <property type="entry name" value="N-ACETYLNEURAMINATE SYNTHASE"/>
    <property type="match status" value="1"/>
</dbReference>
<accession>A0A1L3GN66</accession>
<dbReference type="PROSITE" id="PS50844">
    <property type="entry name" value="AFP_LIKE"/>
    <property type="match status" value="1"/>
</dbReference>
<dbReference type="EMBL" id="CP015519">
    <property type="protein sequence ID" value="APG27351.1"/>
    <property type="molecule type" value="Genomic_DNA"/>
</dbReference>
<protein>
    <submittedName>
        <fullName evidence="2">N-acetylneuraminate synthase</fullName>
    </submittedName>
</protein>
<dbReference type="Gene3D" id="3.20.20.70">
    <property type="entry name" value="Aldolase class I"/>
    <property type="match status" value="1"/>
</dbReference>
<dbReference type="InterPro" id="IPR006190">
    <property type="entry name" value="SAF_AFP_Neu5Ac"/>
</dbReference>
<dbReference type="InterPro" id="IPR020007">
    <property type="entry name" value="NeuB/NeuA"/>
</dbReference>
<dbReference type="SUPFAM" id="SSF51269">
    <property type="entry name" value="AFP III-like domain"/>
    <property type="match status" value="1"/>
</dbReference>
<dbReference type="InterPro" id="IPR013974">
    <property type="entry name" value="SAF"/>
</dbReference>
<dbReference type="PANTHER" id="PTHR42966:SF1">
    <property type="entry name" value="SIALIC ACID SYNTHASE"/>
    <property type="match status" value="1"/>
</dbReference>
<dbReference type="CDD" id="cd11615">
    <property type="entry name" value="SAF_NeuB_like"/>
    <property type="match status" value="1"/>
</dbReference>
<sequence length="350" mass="37258">MPREIVIGNRPIGADHSCFIIAEAGVNHNGDLYLARGLIEAAQAAGADAVKFQTFTAERLVSANAPKAAYQMRSTDVKESQFTMIKRLELSPAHHHELLEYCHKLGILFLSSPFDEQSADFLDDLGLPAFKIPSGEVVNLPFLAHVARKGKPIILSTGMATLSEVEAAVETIRTAGNPPLVLLQCVSNYPADPRDVNLRAMKTLSRAFDVPVGYSDHVAGNEISFGAAALGACVIEKHFTLNRQLPGPDHQASLEPDDLCSLVAGIRAVESALGDGCKRPAVSEKNTASVARKSLVAACDIEVGAVIEESMVAVKRPGTGLAPDLSNLVVGRTALVAIPRDSLLRLEDLA</sequence>
<dbReference type="InterPro" id="IPR051690">
    <property type="entry name" value="PseI-like"/>
</dbReference>
<dbReference type="RefSeq" id="WP_072283318.1">
    <property type="nucleotide sequence ID" value="NZ_CP015519.1"/>
</dbReference>
<evidence type="ECO:0000259" key="1">
    <source>
        <dbReference type="PROSITE" id="PS50844"/>
    </source>
</evidence>
<dbReference type="OrthoDB" id="9781701at2"/>
<dbReference type="KEGG" id="pef:A7E78_05530"/>
<dbReference type="SMART" id="SM00858">
    <property type="entry name" value="SAF"/>
    <property type="match status" value="1"/>
</dbReference>
<dbReference type="Gene3D" id="3.90.1210.10">
    <property type="entry name" value="Antifreeze-like/N-acetylneuraminic acid synthase C-terminal domain"/>
    <property type="match status" value="1"/>
</dbReference>
<organism evidence="2 3">
    <name type="scientific">Syntrophotalea acetylenivorans</name>
    <dbReference type="NCBI Taxonomy" id="1842532"/>
    <lineage>
        <taxon>Bacteria</taxon>
        <taxon>Pseudomonadati</taxon>
        <taxon>Thermodesulfobacteriota</taxon>
        <taxon>Desulfuromonadia</taxon>
        <taxon>Desulfuromonadales</taxon>
        <taxon>Syntrophotaleaceae</taxon>
        <taxon>Syntrophotalea</taxon>
    </lineage>
</organism>
<dbReference type="Pfam" id="PF08666">
    <property type="entry name" value="SAF"/>
    <property type="match status" value="1"/>
</dbReference>
<evidence type="ECO:0000313" key="3">
    <source>
        <dbReference type="Proteomes" id="UP000182517"/>
    </source>
</evidence>
<dbReference type="InterPro" id="IPR013785">
    <property type="entry name" value="Aldolase_TIM"/>
</dbReference>
<dbReference type="AlphaFoldDB" id="A0A1L3GN66"/>
<proteinExistence type="predicted"/>
<gene>
    <name evidence="2" type="ORF">A7E78_05530</name>
</gene>
<dbReference type="NCBIfam" id="TIGR03569">
    <property type="entry name" value="NeuB_NnaB"/>
    <property type="match status" value="1"/>
</dbReference>
<dbReference type="InterPro" id="IPR036732">
    <property type="entry name" value="AFP_Neu5c_C_sf"/>
</dbReference>
<evidence type="ECO:0000313" key="2">
    <source>
        <dbReference type="EMBL" id="APG27351.1"/>
    </source>
</evidence>
<dbReference type="GO" id="GO:0016051">
    <property type="term" value="P:carbohydrate biosynthetic process"/>
    <property type="evidence" value="ECO:0007669"/>
    <property type="project" value="InterPro"/>
</dbReference>
<dbReference type="GO" id="GO:0047444">
    <property type="term" value="F:N-acylneuraminate-9-phosphate synthase activity"/>
    <property type="evidence" value="ECO:0007669"/>
    <property type="project" value="TreeGrafter"/>
</dbReference>
<dbReference type="SUPFAM" id="SSF51569">
    <property type="entry name" value="Aldolase"/>
    <property type="match status" value="1"/>
</dbReference>
<feature type="domain" description="AFP-like" evidence="1">
    <location>
        <begin position="294"/>
        <end position="350"/>
    </location>
</feature>
<name>A0A1L3GN66_9BACT</name>
<dbReference type="InterPro" id="IPR057736">
    <property type="entry name" value="SAF_PseI/NeuA/NeuB"/>
</dbReference>
<dbReference type="Proteomes" id="UP000182517">
    <property type="component" value="Chromosome"/>
</dbReference>
<dbReference type="STRING" id="1842532.A7E78_05530"/>
<dbReference type="InterPro" id="IPR013132">
    <property type="entry name" value="PseI/NeuA/B-like_N"/>
</dbReference>
<keyword evidence="3" id="KW-1185">Reference proteome</keyword>
<reference evidence="2 3" key="1">
    <citation type="journal article" date="2017" name="Genome Announc.">
        <title>Complete Genome Sequences of Two Acetylene-Fermenting Pelobacter acetylenicus Strains.</title>
        <authorList>
            <person name="Sutton J.M."/>
            <person name="Baesman S.M."/>
            <person name="Fierst J.L."/>
            <person name="Poret-Peterson A.T."/>
            <person name="Oremland R.S."/>
            <person name="Dunlap D.S."/>
            <person name="Akob D.M."/>
        </authorList>
    </citation>
    <scope>NUCLEOTIDE SEQUENCE [LARGE SCALE GENOMIC DNA]</scope>
    <source>
        <strain evidence="2 3">SFB93</strain>
    </source>
</reference>
<dbReference type="Pfam" id="PF03102">
    <property type="entry name" value="NeuB"/>
    <property type="match status" value="1"/>
</dbReference>